<dbReference type="EMBL" id="JAATLJ010000002">
    <property type="protein sequence ID" value="NIZ41321.1"/>
    <property type="molecule type" value="Genomic_DNA"/>
</dbReference>
<dbReference type="InterPro" id="IPR017587">
    <property type="entry name" value="YqeC"/>
</dbReference>
<evidence type="ECO:0000313" key="2">
    <source>
        <dbReference type="Proteomes" id="UP000711995"/>
    </source>
</evidence>
<dbReference type="NCBIfam" id="TIGR03172">
    <property type="entry name" value="selenium cofactor biosynthesis protein YqeC"/>
    <property type="match status" value="1"/>
</dbReference>
<dbReference type="RefSeq" id="WP_167700939.1">
    <property type="nucleotide sequence ID" value="NZ_CP118175.1"/>
</dbReference>
<protein>
    <submittedName>
        <fullName evidence="1">Selenium-dependent hydroxylase accessory protein YqeC</fullName>
    </submittedName>
</protein>
<dbReference type="Pfam" id="PF19842">
    <property type="entry name" value="YqeC"/>
    <property type="match status" value="1"/>
</dbReference>
<sequence length="249" mass="27724">MAHHPLSAGSILFHHHKPTVIAVIGCGGKTTFIHKLAEECQQKKVLITPTTKMKPWDNEWIQLCTTLEDCDQHQATIGVQCLGIQNNVTHKLEALPITLLQEIISHYDIALLEADGSRGLPCKGWLHNEPVIPSFCTDTVAIVTLTSLNKPATKDSILRIPEFLQLTGLSYGDRITIDTLTMMICSDGGMLKNTVGERYLFINQVECDADIPLAKQFIASIQQSCKDPIRSFYGSAIRNQWREYYASSS</sequence>
<organism evidence="1 2">
    <name type="scientific">Entomospira entomophila</name>
    <dbReference type="NCBI Taxonomy" id="2719988"/>
    <lineage>
        <taxon>Bacteria</taxon>
        <taxon>Pseudomonadati</taxon>
        <taxon>Spirochaetota</taxon>
        <taxon>Spirochaetia</taxon>
        <taxon>Spirochaetales</taxon>
        <taxon>Spirochaetaceae</taxon>
        <taxon>Entomospira</taxon>
    </lineage>
</organism>
<keyword evidence="2" id="KW-1185">Reference proteome</keyword>
<name>A0A968GD83_9SPIO</name>
<accession>A0A968GD83</accession>
<proteinExistence type="predicted"/>
<dbReference type="AlphaFoldDB" id="A0A968GD83"/>
<dbReference type="Proteomes" id="UP000711995">
    <property type="component" value="Unassembled WGS sequence"/>
</dbReference>
<comment type="caution">
    <text evidence="1">The sequence shown here is derived from an EMBL/GenBank/DDBJ whole genome shotgun (WGS) entry which is preliminary data.</text>
</comment>
<reference evidence="1 2" key="1">
    <citation type="submission" date="2020-03" db="EMBL/GenBank/DDBJ databases">
        <title>Spirochaetal bacteria isolated from arthropods constitute a novel genus Entomospira genus novum within the order Spirochaetales.</title>
        <authorList>
            <person name="Grana-Miraglia L."/>
            <person name="Sikutova S."/>
            <person name="Fingerle V."/>
            <person name="Sing A."/>
            <person name="Castillo-Ramirez S."/>
            <person name="Margos G."/>
            <person name="Rudolf I."/>
        </authorList>
    </citation>
    <scope>NUCLEOTIDE SEQUENCE [LARGE SCALE GENOMIC DNA]</scope>
    <source>
        <strain evidence="1 2">BR193</strain>
    </source>
</reference>
<evidence type="ECO:0000313" key="1">
    <source>
        <dbReference type="EMBL" id="NIZ41321.1"/>
    </source>
</evidence>
<gene>
    <name evidence="1" type="primary">yqeC</name>
    <name evidence="1" type="ORF">HCT14_07365</name>
</gene>